<dbReference type="RefSeq" id="WP_078923435.1">
    <property type="nucleotide sequence ID" value="NZ_FUYB01000017.1"/>
</dbReference>
<dbReference type="PANTHER" id="PTHR33317">
    <property type="entry name" value="POLYNUCLEOTIDYL TRANSFERASE, RIBONUCLEASE H-LIKE SUPERFAMILY PROTEIN"/>
    <property type="match status" value="1"/>
</dbReference>
<keyword evidence="4 5" id="KW-0378">Hydrolase</keyword>
<evidence type="ECO:0000256" key="4">
    <source>
        <dbReference type="ARBA" id="ARBA00022801"/>
    </source>
</evidence>
<dbReference type="InterPro" id="IPR037027">
    <property type="entry name" value="YqgF/RNaseH-like_dom_sf"/>
</dbReference>
<name>A0A1T4XGY8_9GAMM</name>
<keyword evidence="9" id="KW-1185">Reference proteome</keyword>
<sequence length="145" mass="16331">MSITVLGFDFGLNRTGVAIANTLTGVATPQTVLHSKNKQPDWQGIERLIHLWRPQILVVGLPRKLDGSESRMQATILKFCRELEKRTALPVQTANEQLSSREAEQRLKSARQAGRTQKIRKEEIDSLAAAIILENWMQEHAHPSL</sequence>
<dbReference type="InterPro" id="IPR005227">
    <property type="entry name" value="YqgF"/>
</dbReference>
<dbReference type="GO" id="GO:0005829">
    <property type="term" value="C:cytosol"/>
    <property type="evidence" value="ECO:0007669"/>
    <property type="project" value="TreeGrafter"/>
</dbReference>
<dbReference type="NCBIfam" id="TIGR00250">
    <property type="entry name" value="RNAse_H_YqgF"/>
    <property type="match status" value="1"/>
</dbReference>
<feature type="domain" description="YqgF/RNase H-like" evidence="7">
    <location>
        <begin position="3"/>
        <end position="103"/>
    </location>
</feature>
<dbReference type="GO" id="GO:0016788">
    <property type="term" value="F:hydrolase activity, acting on ester bonds"/>
    <property type="evidence" value="ECO:0007669"/>
    <property type="project" value="UniProtKB-UniRule"/>
</dbReference>
<evidence type="ECO:0000313" key="8">
    <source>
        <dbReference type="EMBL" id="SKA88687.1"/>
    </source>
</evidence>
<evidence type="ECO:0000259" key="7">
    <source>
        <dbReference type="SMART" id="SM00732"/>
    </source>
</evidence>
<dbReference type="EC" id="3.1.-.-" evidence="5"/>
<evidence type="ECO:0000313" key="9">
    <source>
        <dbReference type="Proteomes" id="UP000190460"/>
    </source>
</evidence>
<dbReference type="Proteomes" id="UP000190460">
    <property type="component" value="Unassembled WGS sequence"/>
</dbReference>
<organism evidence="8 9">
    <name type="scientific">Thiothrix eikelboomii</name>
    <dbReference type="NCBI Taxonomy" id="92487"/>
    <lineage>
        <taxon>Bacteria</taxon>
        <taxon>Pseudomonadati</taxon>
        <taxon>Pseudomonadota</taxon>
        <taxon>Gammaproteobacteria</taxon>
        <taxon>Thiotrichales</taxon>
        <taxon>Thiotrichaceae</taxon>
        <taxon>Thiothrix</taxon>
    </lineage>
</organism>
<dbReference type="AlphaFoldDB" id="A0A1T4XGY8"/>
<dbReference type="Pfam" id="PF03652">
    <property type="entry name" value="RuvX"/>
    <property type="match status" value="1"/>
</dbReference>
<evidence type="ECO:0000256" key="5">
    <source>
        <dbReference type="HAMAP-Rule" id="MF_00651"/>
    </source>
</evidence>
<gene>
    <name evidence="8" type="ORF">SAMN02745130_02986</name>
</gene>
<dbReference type="Gene3D" id="3.30.420.140">
    <property type="entry name" value="YqgF/RNase H-like domain"/>
    <property type="match status" value="1"/>
</dbReference>
<dbReference type="GO" id="GO:0000967">
    <property type="term" value="P:rRNA 5'-end processing"/>
    <property type="evidence" value="ECO:0007669"/>
    <property type="project" value="UniProtKB-UniRule"/>
</dbReference>
<keyword evidence="2 5" id="KW-0690">Ribosome biogenesis</keyword>
<dbReference type="SUPFAM" id="SSF53098">
    <property type="entry name" value="Ribonuclease H-like"/>
    <property type="match status" value="1"/>
</dbReference>
<evidence type="ECO:0000256" key="2">
    <source>
        <dbReference type="ARBA" id="ARBA00022517"/>
    </source>
</evidence>
<protein>
    <recommendedName>
        <fullName evidence="5">Putative pre-16S rRNA nuclease</fullName>
        <ecNumber evidence="5">3.1.-.-</ecNumber>
    </recommendedName>
</protein>
<dbReference type="InterPro" id="IPR012337">
    <property type="entry name" value="RNaseH-like_sf"/>
</dbReference>
<dbReference type="CDD" id="cd16964">
    <property type="entry name" value="YqgF"/>
    <property type="match status" value="1"/>
</dbReference>
<evidence type="ECO:0000256" key="1">
    <source>
        <dbReference type="ARBA" id="ARBA00022490"/>
    </source>
</evidence>
<dbReference type="SMART" id="SM00732">
    <property type="entry name" value="YqgFc"/>
    <property type="match status" value="1"/>
</dbReference>
<accession>A0A1T4XGY8</accession>
<dbReference type="GO" id="GO:0004518">
    <property type="term" value="F:nuclease activity"/>
    <property type="evidence" value="ECO:0007669"/>
    <property type="project" value="UniProtKB-KW"/>
</dbReference>
<comment type="function">
    <text evidence="5">Could be a nuclease involved in processing of the 5'-end of pre-16S rRNA.</text>
</comment>
<keyword evidence="3 5" id="KW-0540">Nuclease</keyword>
<keyword evidence="1 5" id="KW-0963">Cytoplasm</keyword>
<evidence type="ECO:0000256" key="3">
    <source>
        <dbReference type="ARBA" id="ARBA00022722"/>
    </source>
</evidence>
<dbReference type="InterPro" id="IPR006641">
    <property type="entry name" value="YqgF/RNaseH-like_dom"/>
</dbReference>
<dbReference type="EMBL" id="FUYB01000017">
    <property type="protein sequence ID" value="SKA88687.1"/>
    <property type="molecule type" value="Genomic_DNA"/>
</dbReference>
<reference evidence="9" key="1">
    <citation type="submission" date="2017-02" db="EMBL/GenBank/DDBJ databases">
        <authorList>
            <person name="Varghese N."/>
            <person name="Submissions S."/>
        </authorList>
    </citation>
    <scope>NUCLEOTIDE SEQUENCE [LARGE SCALE GENOMIC DNA]</scope>
    <source>
        <strain evidence="9">ATCC 49788</strain>
    </source>
</reference>
<proteinExistence type="inferred from homology"/>
<comment type="similarity">
    <text evidence="5">Belongs to the YqgF HJR family.</text>
</comment>
<evidence type="ECO:0000256" key="6">
    <source>
        <dbReference type="SAM" id="MobiDB-lite"/>
    </source>
</evidence>
<dbReference type="OrthoDB" id="9796140at2"/>
<comment type="subcellular location">
    <subcellularLocation>
        <location evidence="5">Cytoplasm</location>
    </subcellularLocation>
</comment>
<dbReference type="PANTHER" id="PTHR33317:SF4">
    <property type="entry name" value="POLYNUCLEOTIDYL TRANSFERASE, RIBONUCLEASE H-LIKE SUPERFAMILY PROTEIN"/>
    <property type="match status" value="1"/>
</dbReference>
<dbReference type="STRING" id="92487.SAMN02745130_02986"/>
<dbReference type="HAMAP" id="MF_00651">
    <property type="entry name" value="Nuclease_YqgF"/>
    <property type="match status" value="1"/>
</dbReference>
<feature type="region of interest" description="Disordered" evidence="6">
    <location>
        <begin position="94"/>
        <end position="115"/>
    </location>
</feature>